<dbReference type="Proteomes" id="UP001164746">
    <property type="component" value="Chromosome 9"/>
</dbReference>
<dbReference type="EMBL" id="CP111020">
    <property type="protein sequence ID" value="WAR14825.1"/>
    <property type="molecule type" value="Genomic_DNA"/>
</dbReference>
<evidence type="ECO:0000313" key="2">
    <source>
        <dbReference type="Proteomes" id="UP001164746"/>
    </source>
</evidence>
<name>A0ABY7EY03_MYAAR</name>
<keyword evidence="2" id="KW-1185">Reference proteome</keyword>
<accession>A0ABY7EY03</accession>
<sequence>MNFTELVTQRPSLWMQQFFLKWWFSWAANMNIDFRQPCDICRYEPNRLCCDGTRVGVGFRHSNFTEISTPDSSLQTQQTLHRRMDRCYLKNKPGVEKRQMIAYREALDNIARTTIAEFEPLDIPENNDRINLLMQALPEEAHQSFQRFIRGMSEFERVAYASVLKMLATTASVTSILSPEYALFLQEFLTNENLSDFEFNRQMYEMRAFAPEIRDLIAESMLNNNNILPDDIKLFLVHLTNESLNLPVYAPEDATFQFGTYNPEKLGRAYYFNEHGVKLRNVRKFQIDEDRADRNNDHDDEAMDFERCRKIYSKIQQSLSKTAAGDEIGWEFTSSVMKTGCSAYCQMKDELYRTRDPKANWAANMNIDFRQPCDICRYEPTSINDHELNQHPAHLTCFFDHSHCYGFHMTVAEGRKDPSASLYSHLAKPPQSVFYDFACNLQEYCLNRESGYYRNVRFVHDIFHGYSHKCSTSFRSSRLQGFESVNSEICEQFNRF</sequence>
<evidence type="ECO:0000313" key="1">
    <source>
        <dbReference type="EMBL" id="WAR14825.1"/>
    </source>
</evidence>
<reference evidence="1" key="1">
    <citation type="submission" date="2022-11" db="EMBL/GenBank/DDBJ databases">
        <title>Centuries of genome instability and evolution in soft-shell clam transmissible cancer (bioRxiv).</title>
        <authorList>
            <person name="Hart S.F.M."/>
            <person name="Yonemitsu M.A."/>
            <person name="Giersch R.M."/>
            <person name="Beal B.F."/>
            <person name="Arriagada G."/>
            <person name="Davis B.W."/>
            <person name="Ostrander E.A."/>
            <person name="Goff S.P."/>
            <person name="Metzger M.J."/>
        </authorList>
    </citation>
    <scope>NUCLEOTIDE SEQUENCE</scope>
    <source>
        <strain evidence="1">MELC-2E11</strain>
        <tissue evidence="1">Siphon/mantle</tissue>
    </source>
</reference>
<organism evidence="1 2">
    <name type="scientific">Mya arenaria</name>
    <name type="common">Soft-shell clam</name>
    <dbReference type="NCBI Taxonomy" id="6604"/>
    <lineage>
        <taxon>Eukaryota</taxon>
        <taxon>Metazoa</taxon>
        <taxon>Spiralia</taxon>
        <taxon>Lophotrochozoa</taxon>
        <taxon>Mollusca</taxon>
        <taxon>Bivalvia</taxon>
        <taxon>Autobranchia</taxon>
        <taxon>Heteroconchia</taxon>
        <taxon>Euheterodonta</taxon>
        <taxon>Imparidentia</taxon>
        <taxon>Neoheterodontei</taxon>
        <taxon>Myida</taxon>
        <taxon>Myoidea</taxon>
        <taxon>Myidae</taxon>
        <taxon>Mya</taxon>
    </lineage>
</organism>
<protein>
    <submittedName>
        <fullName evidence="1">Uncharacterized protein</fullName>
    </submittedName>
</protein>
<dbReference type="PANTHER" id="PTHR34305">
    <property type="entry name" value="EXPRESSED PROTEIN"/>
    <property type="match status" value="1"/>
</dbReference>
<dbReference type="PANTHER" id="PTHR34305:SF1">
    <property type="entry name" value="SWIM-TYPE DOMAIN-CONTAINING PROTEIN"/>
    <property type="match status" value="1"/>
</dbReference>
<proteinExistence type="predicted"/>
<gene>
    <name evidence="1" type="ORF">MAR_004930</name>
</gene>